<evidence type="ECO:0000313" key="6">
    <source>
        <dbReference type="Proteomes" id="UP000822688"/>
    </source>
</evidence>
<proteinExistence type="predicted"/>
<dbReference type="SMART" id="SM00320">
    <property type="entry name" value="WD40"/>
    <property type="match status" value="7"/>
</dbReference>
<dbReference type="InterPro" id="IPR019775">
    <property type="entry name" value="WD40_repeat_CS"/>
</dbReference>
<dbReference type="Proteomes" id="UP000822688">
    <property type="component" value="Chromosome 8"/>
</dbReference>
<evidence type="ECO:0008006" key="7">
    <source>
        <dbReference type="Google" id="ProtNLM"/>
    </source>
</evidence>
<dbReference type="EMBL" id="CM026429">
    <property type="protein sequence ID" value="KAG0564549.1"/>
    <property type="molecule type" value="Genomic_DNA"/>
</dbReference>
<dbReference type="InterPro" id="IPR020472">
    <property type="entry name" value="WD40_PAC1"/>
</dbReference>
<feature type="repeat" description="WD" evidence="3">
    <location>
        <begin position="433"/>
        <end position="474"/>
    </location>
</feature>
<reference evidence="5" key="1">
    <citation type="submission" date="2020-06" db="EMBL/GenBank/DDBJ databases">
        <title>WGS assembly of Ceratodon purpureus strain R40.</title>
        <authorList>
            <person name="Carey S.B."/>
            <person name="Jenkins J."/>
            <person name="Shu S."/>
            <person name="Lovell J.T."/>
            <person name="Sreedasyam A."/>
            <person name="Maumus F."/>
            <person name="Tiley G.P."/>
            <person name="Fernandez-Pozo N."/>
            <person name="Barry K."/>
            <person name="Chen C."/>
            <person name="Wang M."/>
            <person name="Lipzen A."/>
            <person name="Daum C."/>
            <person name="Saski C.A."/>
            <person name="Payton A.C."/>
            <person name="Mcbreen J.C."/>
            <person name="Conrad R.E."/>
            <person name="Kollar L.M."/>
            <person name="Olsson S."/>
            <person name="Huttunen S."/>
            <person name="Landis J.B."/>
            <person name="Wickett N.J."/>
            <person name="Johnson M.G."/>
            <person name="Rensing S.A."/>
            <person name="Grimwood J."/>
            <person name="Schmutz J."/>
            <person name="Mcdaniel S.F."/>
        </authorList>
    </citation>
    <scope>NUCLEOTIDE SEQUENCE</scope>
    <source>
        <strain evidence="5">R40</strain>
    </source>
</reference>
<protein>
    <recommendedName>
        <fullName evidence="7">Guanine nucleotide-binding protein subunit beta-like protein</fullName>
    </recommendedName>
</protein>
<evidence type="ECO:0000256" key="4">
    <source>
        <dbReference type="SAM" id="MobiDB-lite"/>
    </source>
</evidence>
<feature type="compositionally biased region" description="Basic and acidic residues" evidence="4">
    <location>
        <begin position="102"/>
        <end position="119"/>
    </location>
</feature>
<comment type="caution">
    <text evidence="5">The sequence shown here is derived from an EMBL/GenBank/DDBJ whole genome shotgun (WGS) entry which is preliminary data.</text>
</comment>
<sequence length="695" mass="73692">MMRSSSRSTVPGAAREEDLRSQPRVSGGHPIASNKPKAPLVRRAGGPSSDGNQSEVASPIGNNRLSSTTQAKITSSRVSNNGVKPTPRGSSSFMGSSRSGPVKKEDVKPVVYINRERHNVPSRIPSTTTAKEHTGNAASRNSNALNSEGQGGRQEYSIGTVSKVLGNSNRKDNGGVITKTSKAALVDNHGGGGGGGGLDSIGTVTRVLSNLNRPSNITKTNQPPSMANKSSNRPPSNNSQRRDDDSGNAADEQQHTGHPPSSTRKENNAVQKAAHGASDLPSSRIHKGQAKADLHITVGESSSPRPAEEAIPKLNPPQPHPEVRGCPAPQDYLMQEWMQGPPNPEGQVVNVSDRPSLCMSVHGTEACIGSSDHALYIVDCQKCTFVRALYGKQYGHTEWVTCCDYLQDGRILSGGMDGKLCLWDKKGVRAIDLKGHMASISALKAGAEGSFAVSASYDKTLMLWNVNRLQTKAAACLKGHKTPVLGFCLSSQGSIVSGSRDGDVILWDTARATPLLHVSGAHEGHVTAVECLEDTENKTWEECREMYLTGGQDGILQAWDFRTRGPVHSAELHRNAVGKGAVNSIGVSYTACGSRPIVVTAGADNLIKVMEPRMGFKVLHTLSSHRDFIYSLYVAGPLAWSGSGDGSLLVHELLTGQCLYGLGADSKGAVRCISMAGPDRLVVAGDDGNVIIYNV</sequence>
<feature type="region of interest" description="Disordered" evidence="4">
    <location>
        <begin position="1"/>
        <end position="321"/>
    </location>
</feature>
<dbReference type="PROSITE" id="PS00678">
    <property type="entry name" value="WD_REPEATS_1"/>
    <property type="match status" value="1"/>
</dbReference>
<evidence type="ECO:0000256" key="3">
    <source>
        <dbReference type="PROSITE-ProRule" id="PRU00221"/>
    </source>
</evidence>
<feature type="compositionally biased region" description="Polar residues" evidence="4">
    <location>
        <begin position="49"/>
        <end position="83"/>
    </location>
</feature>
<evidence type="ECO:0000256" key="2">
    <source>
        <dbReference type="ARBA" id="ARBA00022737"/>
    </source>
</evidence>
<dbReference type="AlphaFoldDB" id="A0A8T0H2H3"/>
<dbReference type="PROSITE" id="PS50082">
    <property type="entry name" value="WD_REPEATS_2"/>
    <property type="match status" value="3"/>
</dbReference>
<feature type="compositionally biased region" description="Polar residues" evidence="4">
    <location>
        <begin position="202"/>
        <end position="227"/>
    </location>
</feature>
<feature type="compositionally biased region" description="Low complexity" evidence="4">
    <location>
        <begin position="228"/>
        <end position="239"/>
    </location>
</feature>
<feature type="compositionally biased region" description="Low complexity" evidence="4">
    <location>
        <begin position="88"/>
        <end position="100"/>
    </location>
</feature>
<dbReference type="SUPFAM" id="SSF50978">
    <property type="entry name" value="WD40 repeat-like"/>
    <property type="match status" value="1"/>
</dbReference>
<dbReference type="CDD" id="cd00200">
    <property type="entry name" value="WD40"/>
    <property type="match status" value="1"/>
</dbReference>
<dbReference type="Pfam" id="PF00400">
    <property type="entry name" value="WD40"/>
    <property type="match status" value="3"/>
</dbReference>
<feature type="compositionally biased region" description="Polar residues" evidence="4">
    <location>
        <begin position="157"/>
        <end position="168"/>
    </location>
</feature>
<dbReference type="InterPro" id="IPR036322">
    <property type="entry name" value="WD40_repeat_dom_sf"/>
</dbReference>
<keyword evidence="1 3" id="KW-0853">WD repeat</keyword>
<gene>
    <name evidence="5" type="ORF">KC19_8G119600</name>
</gene>
<keyword evidence="2" id="KW-0677">Repeat</keyword>
<dbReference type="PROSITE" id="PS50294">
    <property type="entry name" value="WD_REPEATS_REGION"/>
    <property type="match status" value="1"/>
</dbReference>
<dbReference type="PANTHER" id="PTHR22847">
    <property type="entry name" value="WD40 REPEAT PROTEIN"/>
    <property type="match status" value="1"/>
</dbReference>
<dbReference type="InterPro" id="IPR001680">
    <property type="entry name" value="WD40_rpt"/>
</dbReference>
<evidence type="ECO:0000313" key="5">
    <source>
        <dbReference type="EMBL" id="KAG0564549.1"/>
    </source>
</evidence>
<name>A0A8T0H2H3_CERPU</name>
<dbReference type="PANTHER" id="PTHR22847:SF637">
    <property type="entry name" value="WD REPEAT DOMAIN 5B"/>
    <property type="match status" value="1"/>
</dbReference>
<keyword evidence="6" id="KW-1185">Reference proteome</keyword>
<dbReference type="InterPro" id="IPR015943">
    <property type="entry name" value="WD40/YVTN_repeat-like_dom_sf"/>
</dbReference>
<dbReference type="PRINTS" id="PR00320">
    <property type="entry name" value="GPROTEINBRPT"/>
</dbReference>
<feature type="repeat" description="WD" evidence="3">
    <location>
        <begin position="477"/>
        <end position="517"/>
    </location>
</feature>
<feature type="compositionally biased region" description="Gly residues" evidence="4">
    <location>
        <begin position="189"/>
        <end position="199"/>
    </location>
</feature>
<feature type="compositionally biased region" description="Low complexity" evidence="4">
    <location>
        <begin position="136"/>
        <end position="147"/>
    </location>
</feature>
<dbReference type="GO" id="GO:1990234">
    <property type="term" value="C:transferase complex"/>
    <property type="evidence" value="ECO:0007669"/>
    <property type="project" value="UniProtKB-ARBA"/>
</dbReference>
<accession>A0A8T0H2H3</accession>
<organism evidence="5 6">
    <name type="scientific">Ceratodon purpureus</name>
    <name type="common">Fire moss</name>
    <name type="synonym">Dicranum purpureum</name>
    <dbReference type="NCBI Taxonomy" id="3225"/>
    <lineage>
        <taxon>Eukaryota</taxon>
        <taxon>Viridiplantae</taxon>
        <taxon>Streptophyta</taxon>
        <taxon>Embryophyta</taxon>
        <taxon>Bryophyta</taxon>
        <taxon>Bryophytina</taxon>
        <taxon>Bryopsida</taxon>
        <taxon>Dicranidae</taxon>
        <taxon>Pseudoditrichales</taxon>
        <taxon>Ditrichaceae</taxon>
        <taxon>Ceratodon</taxon>
    </lineage>
</organism>
<feature type="repeat" description="WD" evidence="3">
    <location>
        <begin position="393"/>
        <end position="424"/>
    </location>
</feature>
<evidence type="ECO:0000256" key="1">
    <source>
        <dbReference type="ARBA" id="ARBA00022574"/>
    </source>
</evidence>
<dbReference type="Gene3D" id="2.130.10.10">
    <property type="entry name" value="YVTN repeat-like/Quinoprotein amine dehydrogenase"/>
    <property type="match status" value="2"/>
</dbReference>
<dbReference type="OrthoDB" id="256303at2759"/>